<dbReference type="EMBL" id="CP042467">
    <property type="protein sequence ID" value="QED26415.1"/>
    <property type="molecule type" value="Genomic_DNA"/>
</dbReference>
<evidence type="ECO:0000313" key="1">
    <source>
        <dbReference type="EMBL" id="QED26415.1"/>
    </source>
</evidence>
<dbReference type="KEGG" id="bbae:FRD01_03950"/>
<gene>
    <name evidence="1" type="ORF">FRD01_03950</name>
</gene>
<evidence type="ECO:0008006" key="3">
    <source>
        <dbReference type="Google" id="ProtNLM"/>
    </source>
</evidence>
<reference evidence="1 2" key="1">
    <citation type="submission" date="2019-08" db="EMBL/GenBank/DDBJ databases">
        <authorList>
            <person name="Liang Q."/>
        </authorList>
    </citation>
    <scope>NUCLEOTIDE SEQUENCE [LARGE SCALE GENOMIC DNA]</scope>
    <source>
        <strain evidence="1 2">V1718</strain>
    </source>
</reference>
<keyword evidence="2" id="KW-1185">Reference proteome</keyword>
<organism evidence="1 2">
    <name type="scientific">Microvenator marinus</name>
    <dbReference type="NCBI Taxonomy" id="2600177"/>
    <lineage>
        <taxon>Bacteria</taxon>
        <taxon>Deltaproteobacteria</taxon>
        <taxon>Bradymonadales</taxon>
        <taxon>Microvenatoraceae</taxon>
        <taxon>Microvenator</taxon>
    </lineage>
</organism>
<proteinExistence type="predicted"/>
<accession>A0A5B8XL92</accession>
<name>A0A5B8XL92_9DELT</name>
<dbReference type="Proteomes" id="UP000321595">
    <property type="component" value="Chromosome"/>
</dbReference>
<dbReference type="AlphaFoldDB" id="A0A5B8XL92"/>
<evidence type="ECO:0000313" key="2">
    <source>
        <dbReference type="Proteomes" id="UP000321595"/>
    </source>
</evidence>
<protein>
    <recommendedName>
        <fullName evidence="3">PilZ domain-containing protein</fullName>
    </recommendedName>
</protein>
<sequence length="108" mass="12505">MRSIICRFRDEAELFAQLNKRNDLNFLGEFQMPLGNAIEITIMISSLRERCRLKMHAVERCAMAIDDGHVRGARLWNYTVRVADEDRVWLDAFLSKIRATQTFSAQAA</sequence>
<dbReference type="RefSeq" id="WP_146957831.1">
    <property type="nucleotide sequence ID" value="NZ_CP042467.1"/>
</dbReference>
<dbReference type="OrthoDB" id="5512978at2"/>